<feature type="domain" description="GmrSD restriction endonucleases C-terminal" evidence="2">
    <location>
        <begin position="567"/>
        <end position="702"/>
    </location>
</feature>
<gene>
    <name evidence="3" type="ORF">ACFOHL_14395</name>
</gene>
<feature type="domain" description="GmrSD restriction endonucleases N-terminal" evidence="1">
    <location>
        <begin position="16"/>
        <end position="256"/>
    </location>
</feature>
<name>A0ABV7FU70_9ALTE</name>
<protein>
    <submittedName>
        <fullName evidence="3">DUF262 domain-containing protein</fullName>
    </submittedName>
</protein>
<reference evidence="4" key="1">
    <citation type="journal article" date="2019" name="Int. J. Syst. Evol. Microbiol.">
        <title>The Global Catalogue of Microorganisms (GCM) 10K type strain sequencing project: providing services to taxonomists for standard genome sequencing and annotation.</title>
        <authorList>
            <consortium name="The Broad Institute Genomics Platform"/>
            <consortium name="The Broad Institute Genome Sequencing Center for Infectious Disease"/>
            <person name="Wu L."/>
            <person name="Ma J."/>
        </authorList>
    </citation>
    <scope>NUCLEOTIDE SEQUENCE [LARGE SCALE GENOMIC DNA]</scope>
    <source>
        <strain evidence="4">KCTC 52473</strain>
    </source>
</reference>
<dbReference type="InterPro" id="IPR011089">
    <property type="entry name" value="GmrSD_C"/>
</dbReference>
<proteinExistence type="predicted"/>
<keyword evidence="4" id="KW-1185">Reference proteome</keyword>
<organism evidence="3 4">
    <name type="scientific">Agaribacter flavus</name>
    <dbReference type="NCBI Taxonomy" id="1902781"/>
    <lineage>
        <taxon>Bacteria</taxon>
        <taxon>Pseudomonadati</taxon>
        <taxon>Pseudomonadota</taxon>
        <taxon>Gammaproteobacteria</taxon>
        <taxon>Alteromonadales</taxon>
        <taxon>Alteromonadaceae</taxon>
        <taxon>Agaribacter</taxon>
    </lineage>
</organism>
<dbReference type="EMBL" id="JBHRSW010000032">
    <property type="protein sequence ID" value="MFC3122811.1"/>
    <property type="molecule type" value="Genomic_DNA"/>
</dbReference>
<evidence type="ECO:0000313" key="4">
    <source>
        <dbReference type="Proteomes" id="UP001595478"/>
    </source>
</evidence>
<comment type="caution">
    <text evidence="3">The sequence shown here is derived from an EMBL/GenBank/DDBJ whole genome shotgun (WGS) entry which is preliminary data.</text>
</comment>
<accession>A0ABV7FU70</accession>
<dbReference type="PANTHER" id="PTHR35149">
    <property type="entry name" value="SLL5132 PROTEIN"/>
    <property type="match status" value="1"/>
</dbReference>
<dbReference type="Pfam" id="PF03235">
    <property type="entry name" value="GmrSD_N"/>
    <property type="match status" value="1"/>
</dbReference>
<dbReference type="InterPro" id="IPR004919">
    <property type="entry name" value="GmrSD_N"/>
</dbReference>
<evidence type="ECO:0000313" key="3">
    <source>
        <dbReference type="EMBL" id="MFC3122811.1"/>
    </source>
</evidence>
<dbReference type="Proteomes" id="UP001595478">
    <property type="component" value="Unassembled WGS sequence"/>
</dbReference>
<dbReference type="Pfam" id="PF07510">
    <property type="entry name" value="GmrSD_C"/>
    <property type="match status" value="1"/>
</dbReference>
<evidence type="ECO:0000259" key="1">
    <source>
        <dbReference type="Pfam" id="PF03235"/>
    </source>
</evidence>
<dbReference type="PANTHER" id="PTHR35149:SF2">
    <property type="entry name" value="DUF262 DOMAIN-CONTAINING PROTEIN"/>
    <property type="match status" value="1"/>
</dbReference>
<dbReference type="RefSeq" id="WP_376920941.1">
    <property type="nucleotide sequence ID" value="NZ_JBHRSW010000032.1"/>
</dbReference>
<sequence>MSIFENVTSSVRTPAQLVEDNTLFSIPSYQRPYVWGDEAIKCLFDDLYNAYRKDLPHYYVGTILTSRRTNGTLELIDGQQRTTTLMLLALACKKKAIDTELTRLICSESNCQDSEPRGNKTKKTIKKLRLVFNIRDQVEAYLGHMAGLTEYDNKFPGEVEVESNPYLRRLAGGLATFENLLDQIPHAEGCKVCKIGKNLDTENNCEQQKFANYVYNKMRLVNNQIPRSTDLNQLFATMNNSGVQLEQVDILKSLLFKKITEDKVTYNAIWQACENMNNYFERNVRQVFTKTEWNHLKASDFAKFDASKFKLKLDEDKDISEKANINIDRGLSIAEIVNQSKLETGFKENPPIVSSNVQESNQDDEQSEVYCTSIISFSQLLMHTYRIYVKTFDPSTGNIGVEPENLLKLFNPLITKNDDGEGIKKFIRCLWRVRFAFDRWVIKWVENAGEEDKHLLLSDISESPHKSGNSYYFNRTVKEHSSLSMLQMVSYFTSDRKSQYWLSPYLAWLINKVDASYEQVLNKLEYFENLLSLETVSKLHSQKSYSYILIDYSSVQQIQPPPTVLIESYFNKNRGVKFKHYWFQKLEYLLWKHRGKYFFEHESKKYKQYRIISRNSVEHVHPQKEEYENKLEDGYLDSFGNLALLNVSQNSSYSNQGVAKKRIDFESKKTYDSLKLKHIFTLMGEDSWDEEKIAKHKNEMVDLLKQHYVNTTNEN</sequence>
<evidence type="ECO:0000259" key="2">
    <source>
        <dbReference type="Pfam" id="PF07510"/>
    </source>
</evidence>